<dbReference type="InterPro" id="IPR008309">
    <property type="entry name" value="YdbL"/>
</dbReference>
<dbReference type="AlphaFoldDB" id="A0A7T0DZQ6"/>
<evidence type="ECO:0000313" key="2">
    <source>
        <dbReference type="EMBL" id="QPK02480.1"/>
    </source>
</evidence>
<protein>
    <submittedName>
        <fullName evidence="2">YdbL family protein</fullName>
    </submittedName>
</protein>
<feature type="chain" id="PRO_5032643880" evidence="1">
    <location>
        <begin position="19"/>
        <end position="106"/>
    </location>
</feature>
<organism evidence="2">
    <name type="scientific">Enterobacter mori</name>
    <dbReference type="NCBI Taxonomy" id="539813"/>
    <lineage>
        <taxon>Bacteria</taxon>
        <taxon>Pseudomonadati</taxon>
        <taxon>Pseudomonadota</taxon>
        <taxon>Gammaproteobacteria</taxon>
        <taxon>Enterobacterales</taxon>
        <taxon>Enterobacteriaceae</taxon>
        <taxon>Enterobacter</taxon>
    </lineage>
</organism>
<dbReference type="PIRSF" id="PIRSF025560">
    <property type="entry name" value="UCP025560"/>
    <property type="match status" value="1"/>
</dbReference>
<keyword evidence="1" id="KW-0732">Signal</keyword>
<feature type="signal peptide" evidence="1">
    <location>
        <begin position="1"/>
        <end position="18"/>
    </location>
</feature>
<dbReference type="Pfam" id="PF07027">
    <property type="entry name" value="DUF1318"/>
    <property type="match status" value="1"/>
</dbReference>
<evidence type="ECO:0000256" key="1">
    <source>
        <dbReference type="SAM" id="SignalP"/>
    </source>
</evidence>
<gene>
    <name evidence="2" type="ORF">IDM36_10395</name>
</gene>
<sequence length="106" mass="11476">MKRTLALILLALGMNVQAATLTLNDARAQGRVGETLSGYIAPIAKDAETLALVNRINAARTENYQKLADSNNLPVDEVAKMAGQKLVERAQPGEYVKGINGKWLKK</sequence>
<proteinExistence type="predicted"/>
<accession>A0A7T0DZQ6</accession>
<reference evidence="2" key="1">
    <citation type="submission" date="2020-09" db="EMBL/GenBank/DDBJ databases">
        <title>First Report of a novel Colistin-Resistant species of Enterobacter cloacae complex Producing MCR-5 isolated from hospital sewage water.</title>
        <authorList>
            <person name="Zhou K."/>
        </authorList>
    </citation>
    <scope>NUCLEOTIDE SEQUENCE [LARGE SCALE GENOMIC DNA]</scope>
    <source>
        <strain evidence="2">HSW1412</strain>
    </source>
</reference>
<dbReference type="EMBL" id="CP061801">
    <property type="protein sequence ID" value="QPK02480.1"/>
    <property type="molecule type" value="Genomic_DNA"/>
</dbReference>
<name>A0A7T0DZQ6_9ENTR</name>